<feature type="compositionally biased region" description="Polar residues" evidence="1">
    <location>
        <begin position="324"/>
        <end position="333"/>
    </location>
</feature>
<reference evidence="2 3" key="1">
    <citation type="journal article" date="2018" name="Mol. Biol. Evol.">
        <title>Broad Genomic Sampling Reveals a Smut Pathogenic Ancestry of the Fungal Clade Ustilaginomycotina.</title>
        <authorList>
            <person name="Kijpornyongpan T."/>
            <person name="Mondo S.J."/>
            <person name="Barry K."/>
            <person name="Sandor L."/>
            <person name="Lee J."/>
            <person name="Lipzen A."/>
            <person name="Pangilinan J."/>
            <person name="LaButti K."/>
            <person name="Hainaut M."/>
            <person name="Henrissat B."/>
            <person name="Grigoriev I.V."/>
            <person name="Spatafora J.W."/>
            <person name="Aime M.C."/>
        </authorList>
    </citation>
    <scope>NUCLEOTIDE SEQUENCE [LARGE SCALE GENOMIC DNA]</scope>
    <source>
        <strain evidence="2 3">MCA 3882</strain>
    </source>
</reference>
<protein>
    <recommendedName>
        <fullName evidence="4">Cyclin-like protein</fullName>
    </recommendedName>
</protein>
<dbReference type="Gene3D" id="1.10.472.10">
    <property type="entry name" value="Cyclin-like"/>
    <property type="match status" value="2"/>
</dbReference>
<dbReference type="InterPro" id="IPR036915">
    <property type="entry name" value="Cyclin-like_sf"/>
</dbReference>
<dbReference type="EMBL" id="KZ819603">
    <property type="protein sequence ID" value="PWN35345.1"/>
    <property type="molecule type" value="Genomic_DNA"/>
</dbReference>
<feature type="compositionally biased region" description="Low complexity" evidence="1">
    <location>
        <begin position="304"/>
        <end position="320"/>
    </location>
</feature>
<organism evidence="2 3">
    <name type="scientific">Meira miltonrushii</name>
    <dbReference type="NCBI Taxonomy" id="1280837"/>
    <lineage>
        <taxon>Eukaryota</taxon>
        <taxon>Fungi</taxon>
        <taxon>Dikarya</taxon>
        <taxon>Basidiomycota</taxon>
        <taxon>Ustilaginomycotina</taxon>
        <taxon>Exobasidiomycetes</taxon>
        <taxon>Exobasidiales</taxon>
        <taxon>Brachybasidiaceae</taxon>
        <taxon>Meira</taxon>
    </lineage>
</organism>
<dbReference type="Proteomes" id="UP000245771">
    <property type="component" value="Unassembled WGS sequence"/>
</dbReference>
<dbReference type="GO" id="GO:0016538">
    <property type="term" value="F:cyclin-dependent protein serine/threonine kinase regulator activity"/>
    <property type="evidence" value="ECO:0007669"/>
    <property type="project" value="InterPro"/>
</dbReference>
<proteinExistence type="predicted"/>
<dbReference type="STRING" id="1280837.A0A316VIL1"/>
<gene>
    <name evidence="2" type="ORF">FA14DRAFT_171999</name>
</gene>
<dbReference type="PANTHER" id="PTHR10026">
    <property type="entry name" value="CYCLIN"/>
    <property type="match status" value="1"/>
</dbReference>
<dbReference type="InterPro" id="IPR043198">
    <property type="entry name" value="Cyclin/Ssn8"/>
</dbReference>
<dbReference type="SUPFAM" id="SSF47954">
    <property type="entry name" value="Cyclin-like"/>
    <property type="match status" value="2"/>
</dbReference>
<evidence type="ECO:0008006" key="4">
    <source>
        <dbReference type="Google" id="ProtNLM"/>
    </source>
</evidence>
<keyword evidence="3" id="KW-1185">Reference proteome</keyword>
<sequence>MRVVSSVNFLTPTEVAQLAASTGLSQSSTFTKRQTQILGFLQALGSRIGFPQRTIATAQLLFLRFHLFFSPGEFLPHEVAIACTVVASKIQDTPKKPKEVVLSSWALRFPEMVRSTPNVKATATNKSVTDTSSSVPQAQLGLGIISESDVDAAAVEKERKRAVSIESLILQSITFDFNVHVSESFRLSLKICRFWNLDKDFAKLAWQITADCHRTYAPISYPPSTIALGSIYCAALLRQRAYKGDNDMASDTLAKFKSQSIISLTREFSTTIDCVEEVVHALLDLYSLAAPTLNSGILSSSATPLSPATPASPAEPAIAEHNNNETNNRKLPSHISSPPPFGILFWLSYILGGIAPVVPSEIIADLTQIKIDLRQNEDQRKRNATEQDTNPRLAEASLLVRAFDKGGVLGDIEQGNPDSIDVLTASWQARDQDKQYASLQRFLF</sequence>
<dbReference type="AlphaFoldDB" id="A0A316VIL1"/>
<evidence type="ECO:0000256" key="1">
    <source>
        <dbReference type="SAM" id="MobiDB-lite"/>
    </source>
</evidence>
<dbReference type="InParanoid" id="A0A316VIL1"/>
<dbReference type="OrthoDB" id="25002at2759"/>
<dbReference type="GeneID" id="37022146"/>
<evidence type="ECO:0000313" key="2">
    <source>
        <dbReference type="EMBL" id="PWN35345.1"/>
    </source>
</evidence>
<dbReference type="RefSeq" id="XP_025355647.1">
    <property type="nucleotide sequence ID" value="XM_025500365.1"/>
</dbReference>
<evidence type="ECO:0000313" key="3">
    <source>
        <dbReference type="Proteomes" id="UP000245771"/>
    </source>
</evidence>
<name>A0A316VIL1_9BASI</name>
<dbReference type="GO" id="GO:0006357">
    <property type="term" value="P:regulation of transcription by RNA polymerase II"/>
    <property type="evidence" value="ECO:0007669"/>
    <property type="project" value="InterPro"/>
</dbReference>
<dbReference type="CDD" id="cd20546">
    <property type="entry name" value="CYCLIN_SpCG1C_ScCTK2-like_rpt2"/>
    <property type="match status" value="1"/>
</dbReference>
<accession>A0A316VIL1</accession>
<feature type="region of interest" description="Disordered" evidence="1">
    <location>
        <begin position="304"/>
        <end position="333"/>
    </location>
</feature>